<dbReference type="Pfam" id="PF03360">
    <property type="entry name" value="Glyco_transf_43"/>
    <property type="match status" value="1"/>
</dbReference>
<keyword evidence="9" id="KW-0325">Glycoprotein</keyword>
<keyword evidence="3 11" id="KW-0808">Transferase</keyword>
<comment type="function">
    <text evidence="11">Involved in the synthesis of glucuronoxylan hemicellulose in secondary cell walls.</text>
</comment>
<organism evidence="12 13">
    <name type="scientific">Eruca vesicaria subsp. sativa</name>
    <name type="common">Garden rocket</name>
    <name type="synonym">Eruca sativa</name>
    <dbReference type="NCBI Taxonomy" id="29727"/>
    <lineage>
        <taxon>Eukaryota</taxon>
        <taxon>Viridiplantae</taxon>
        <taxon>Streptophyta</taxon>
        <taxon>Embryophyta</taxon>
        <taxon>Tracheophyta</taxon>
        <taxon>Spermatophyta</taxon>
        <taxon>Magnoliopsida</taxon>
        <taxon>eudicotyledons</taxon>
        <taxon>Gunneridae</taxon>
        <taxon>Pentapetalae</taxon>
        <taxon>rosids</taxon>
        <taxon>malvids</taxon>
        <taxon>Brassicales</taxon>
        <taxon>Brassicaceae</taxon>
        <taxon>Brassiceae</taxon>
        <taxon>Eruca</taxon>
    </lineage>
</organism>
<name>A0ABC8J8C1_ERUVS</name>
<keyword evidence="4" id="KW-0812">Transmembrane</keyword>
<dbReference type="InterPro" id="IPR029044">
    <property type="entry name" value="Nucleotide-diphossugar_trans"/>
</dbReference>
<keyword evidence="5 11" id="KW-0735">Signal-anchor</keyword>
<dbReference type="AlphaFoldDB" id="A0ABC8J8C1"/>
<dbReference type="SUPFAM" id="SSF53448">
    <property type="entry name" value="Nucleotide-diphospho-sugar transferases"/>
    <property type="match status" value="1"/>
</dbReference>
<sequence length="175" mass="20036">MTYPLNLPLLHLDHVEVMKAHKIIERVQKEQKTAFGIKAVIAVTLTYMKTFQSCEGREAWCGCDFVDDSNMHRLEFFDEIQIVKWLCAVSVGILANAVKDGYLDEGGRELFVQVPACNSSDKLIGWHVFNTFQYAKRSTVYIVAVDAVLPQNIVVRFVLNSRLLWEEGENKPEWV</sequence>
<accession>A0ABC8J8C1</accession>
<keyword evidence="10 11" id="KW-0961">Cell wall biogenesis/degradation</keyword>
<protein>
    <recommendedName>
        <fullName evidence="11">Glycosyltransferases</fullName>
        <ecNumber evidence="11">2.4.-.-</ecNumber>
    </recommendedName>
</protein>
<gene>
    <name evidence="12" type="ORF">ERUC_LOCUS7959</name>
</gene>
<dbReference type="InterPro" id="IPR005027">
    <property type="entry name" value="Glyco_trans_43"/>
</dbReference>
<dbReference type="EC" id="2.4.-.-" evidence="11"/>
<evidence type="ECO:0000256" key="10">
    <source>
        <dbReference type="ARBA" id="ARBA00023316"/>
    </source>
</evidence>
<evidence type="ECO:0000256" key="2">
    <source>
        <dbReference type="ARBA" id="ARBA00007706"/>
    </source>
</evidence>
<evidence type="ECO:0000256" key="11">
    <source>
        <dbReference type="RuleBase" id="RU363127"/>
    </source>
</evidence>
<evidence type="ECO:0000256" key="8">
    <source>
        <dbReference type="ARBA" id="ARBA00023136"/>
    </source>
</evidence>
<comment type="similarity">
    <text evidence="2 11">Belongs to the glycosyltransferase 43 family.</text>
</comment>
<comment type="subcellular location">
    <subcellularLocation>
        <location evidence="1 11">Golgi apparatus membrane</location>
        <topology evidence="1 11">Single-pass type II membrane protein</topology>
    </subcellularLocation>
</comment>
<evidence type="ECO:0000256" key="6">
    <source>
        <dbReference type="ARBA" id="ARBA00022989"/>
    </source>
</evidence>
<evidence type="ECO:0000256" key="1">
    <source>
        <dbReference type="ARBA" id="ARBA00004323"/>
    </source>
</evidence>
<evidence type="ECO:0000256" key="4">
    <source>
        <dbReference type="ARBA" id="ARBA00022692"/>
    </source>
</evidence>
<keyword evidence="6" id="KW-1133">Transmembrane helix</keyword>
<keyword evidence="13" id="KW-1185">Reference proteome</keyword>
<dbReference type="Gene3D" id="3.90.550.10">
    <property type="entry name" value="Spore Coat Polysaccharide Biosynthesis Protein SpsA, Chain A"/>
    <property type="match status" value="1"/>
</dbReference>
<evidence type="ECO:0000313" key="12">
    <source>
        <dbReference type="EMBL" id="CAH8317477.1"/>
    </source>
</evidence>
<keyword evidence="7 11" id="KW-0333">Golgi apparatus</keyword>
<dbReference type="GO" id="GO:0000139">
    <property type="term" value="C:Golgi membrane"/>
    <property type="evidence" value="ECO:0007669"/>
    <property type="project" value="UniProtKB-SubCell"/>
</dbReference>
<comment type="caution">
    <text evidence="12">The sequence shown here is derived from an EMBL/GenBank/DDBJ whole genome shotgun (WGS) entry which is preliminary data.</text>
</comment>
<dbReference type="PANTHER" id="PTHR10896">
    <property type="entry name" value="GALACTOSYLGALACTOSYLXYLOSYLPROTEIN 3-BETA-GLUCURONOSYLTRANSFERASE BETA-1,3-GLUCURONYLTRANSFERASE"/>
    <property type="match status" value="1"/>
</dbReference>
<keyword evidence="8" id="KW-0472">Membrane</keyword>
<reference evidence="12 13" key="1">
    <citation type="submission" date="2022-03" db="EMBL/GenBank/DDBJ databases">
        <authorList>
            <person name="Macdonald S."/>
            <person name="Ahmed S."/>
            <person name="Newling K."/>
        </authorList>
    </citation>
    <scope>NUCLEOTIDE SEQUENCE [LARGE SCALE GENOMIC DNA]</scope>
</reference>
<dbReference type="Proteomes" id="UP001642260">
    <property type="component" value="Unassembled WGS sequence"/>
</dbReference>
<evidence type="ECO:0000256" key="9">
    <source>
        <dbReference type="ARBA" id="ARBA00023180"/>
    </source>
</evidence>
<proteinExistence type="inferred from homology"/>
<evidence type="ECO:0000256" key="7">
    <source>
        <dbReference type="ARBA" id="ARBA00023034"/>
    </source>
</evidence>
<dbReference type="PANTHER" id="PTHR10896:SF17">
    <property type="entry name" value="BETA-1,4-XYLOSYLTRANSFERASE IRX14H-RELATED"/>
    <property type="match status" value="1"/>
</dbReference>
<dbReference type="EMBL" id="CAKOAT010085932">
    <property type="protein sequence ID" value="CAH8317477.1"/>
    <property type="molecule type" value="Genomic_DNA"/>
</dbReference>
<evidence type="ECO:0000256" key="3">
    <source>
        <dbReference type="ARBA" id="ARBA00022679"/>
    </source>
</evidence>
<dbReference type="GO" id="GO:0071555">
    <property type="term" value="P:cell wall organization"/>
    <property type="evidence" value="ECO:0007669"/>
    <property type="project" value="UniProtKB-KW"/>
</dbReference>
<dbReference type="GO" id="GO:0016740">
    <property type="term" value="F:transferase activity"/>
    <property type="evidence" value="ECO:0007669"/>
    <property type="project" value="UniProtKB-KW"/>
</dbReference>
<evidence type="ECO:0000256" key="5">
    <source>
        <dbReference type="ARBA" id="ARBA00022968"/>
    </source>
</evidence>
<evidence type="ECO:0000313" key="13">
    <source>
        <dbReference type="Proteomes" id="UP001642260"/>
    </source>
</evidence>